<dbReference type="Proteomes" id="UP000611762">
    <property type="component" value="Unassembled WGS sequence"/>
</dbReference>
<accession>A0A926DJA7</accession>
<organism evidence="3 4">
    <name type="scientific">Congzhengia minquanensis</name>
    <dbReference type="NCBI Taxonomy" id="2763657"/>
    <lineage>
        <taxon>Bacteria</taxon>
        <taxon>Bacillati</taxon>
        <taxon>Bacillota</taxon>
        <taxon>Clostridia</taxon>
        <taxon>Eubacteriales</taxon>
        <taxon>Oscillospiraceae</taxon>
        <taxon>Congzhengia</taxon>
    </lineage>
</organism>
<gene>
    <name evidence="3" type="ORF">H8698_03020</name>
</gene>
<sequence length="363" mass="40542">MVDGAELAFDVDPVIENDRTLVPMRLIFEALGAKVDWDEATRTALAVKGDVKISITIDSAELMKNSKAVALDAPARLIGGRTLVPVRAVSEGMGAKVDWDEASRMVQIVTSEEPSQPEKPEEQEKPDKTQKPAEQEKPIEQDSKDPGPYIPDGFVDFAELSDVDMAALKARYNNLIRYDFEQLSLPRAVIVEHTSFAKEIKNKSKTAESLARDVWNKIVISHLLEIQTNSETNYYIGDIDGDELYETYLSIVKKAGLAAEEQFDISFETLANGYPMMLVTFRNTDTLMACKFLGAVAMPNGTVRYFTAETDLVNKDNLYFCEVTKTKRGTIGLMGFEKEEFIQCAWITIENDLPMAATLERNL</sequence>
<dbReference type="Pfam" id="PF07833">
    <property type="entry name" value="Cu_amine_oxidN1"/>
    <property type="match status" value="1"/>
</dbReference>
<keyword evidence="4" id="KW-1185">Reference proteome</keyword>
<evidence type="ECO:0000313" key="4">
    <source>
        <dbReference type="Proteomes" id="UP000611762"/>
    </source>
</evidence>
<protein>
    <submittedName>
        <fullName evidence="3">Copper amine oxidase N-terminal domain-containing protein</fullName>
    </submittedName>
</protein>
<feature type="region of interest" description="Disordered" evidence="1">
    <location>
        <begin position="110"/>
        <end position="149"/>
    </location>
</feature>
<dbReference type="EMBL" id="JACRSU010000001">
    <property type="protein sequence ID" value="MBC8539948.1"/>
    <property type="molecule type" value="Genomic_DNA"/>
</dbReference>
<dbReference type="Gene3D" id="3.30.457.10">
    <property type="entry name" value="Copper amine oxidase-like, N-terminal domain"/>
    <property type="match status" value="1"/>
</dbReference>
<evidence type="ECO:0000259" key="2">
    <source>
        <dbReference type="Pfam" id="PF07833"/>
    </source>
</evidence>
<feature type="compositionally biased region" description="Basic and acidic residues" evidence="1">
    <location>
        <begin position="116"/>
        <end position="145"/>
    </location>
</feature>
<comment type="caution">
    <text evidence="3">The sequence shown here is derived from an EMBL/GenBank/DDBJ whole genome shotgun (WGS) entry which is preliminary data.</text>
</comment>
<proteinExistence type="predicted"/>
<feature type="domain" description="Copper amine oxidase-like N-terminal" evidence="2">
    <location>
        <begin position="2"/>
        <end position="108"/>
    </location>
</feature>
<dbReference type="InterPro" id="IPR036582">
    <property type="entry name" value="Mao_N_sf"/>
</dbReference>
<reference evidence="3" key="1">
    <citation type="submission" date="2020-08" db="EMBL/GenBank/DDBJ databases">
        <title>Genome public.</title>
        <authorList>
            <person name="Liu C."/>
            <person name="Sun Q."/>
        </authorList>
    </citation>
    <scope>NUCLEOTIDE SEQUENCE</scope>
    <source>
        <strain evidence="3">H8</strain>
    </source>
</reference>
<name>A0A926DJA7_9FIRM</name>
<dbReference type="AlphaFoldDB" id="A0A926DJA7"/>
<evidence type="ECO:0000256" key="1">
    <source>
        <dbReference type="SAM" id="MobiDB-lite"/>
    </source>
</evidence>
<evidence type="ECO:0000313" key="3">
    <source>
        <dbReference type="EMBL" id="MBC8539948.1"/>
    </source>
</evidence>
<dbReference type="SUPFAM" id="SSF55383">
    <property type="entry name" value="Copper amine oxidase, domain N"/>
    <property type="match status" value="1"/>
</dbReference>
<dbReference type="InterPro" id="IPR012854">
    <property type="entry name" value="Cu_amine_oxidase-like_N"/>
</dbReference>